<reference evidence="1" key="1">
    <citation type="submission" date="2022-05" db="EMBL/GenBank/DDBJ databases">
        <title>Chromosome-level genome of Chaenocephalus aceratus.</title>
        <authorList>
            <person name="Park H."/>
        </authorList>
    </citation>
    <scope>NUCLEOTIDE SEQUENCE</scope>
    <source>
        <strain evidence="1">KU_202001</strain>
    </source>
</reference>
<proteinExistence type="predicted"/>
<feature type="non-terminal residue" evidence="1">
    <location>
        <position position="1"/>
    </location>
</feature>
<comment type="caution">
    <text evidence="1">The sequence shown here is derived from an EMBL/GenBank/DDBJ whole genome shotgun (WGS) entry which is preliminary data.</text>
</comment>
<dbReference type="EMBL" id="CM043804">
    <property type="protein sequence ID" value="KAI4806302.1"/>
    <property type="molecule type" value="Genomic_DNA"/>
</dbReference>
<sequence>LFLLDFIKTPSAVSSGMVGEVVEEEMEKAMDLAAERKKNDWTHVESAGCHGGFLSEGHRQYMKHDGAK</sequence>
<keyword evidence="2" id="KW-1185">Reference proteome</keyword>
<dbReference type="Proteomes" id="UP001057452">
    <property type="component" value="Chromosome 20"/>
</dbReference>
<name>A0ACB9W026_CHAAC</name>
<gene>
    <name evidence="1" type="ORF">KUCAC02_017131</name>
</gene>
<accession>A0ACB9W026</accession>
<organism evidence="1 2">
    <name type="scientific">Chaenocephalus aceratus</name>
    <name type="common">Blackfin icefish</name>
    <name type="synonym">Chaenichthys aceratus</name>
    <dbReference type="NCBI Taxonomy" id="36190"/>
    <lineage>
        <taxon>Eukaryota</taxon>
        <taxon>Metazoa</taxon>
        <taxon>Chordata</taxon>
        <taxon>Craniata</taxon>
        <taxon>Vertebrata</taxon>
        <taxon>Euteleostomi</taxon>
        <taxon>Actinopterygii</taxon>
        <taxon>Neopterygii</taxon>
        <taxon>Teleostei</taxon>
        <taxon>Neoteleostei</taxon>
        <taxon>Acanthomorphata</taxon>
        <taxon>Eupercaria</taxon>
        <taxon>Perciformes</taxon>
        <taxon>Notothenioidei</taxon>
        <taxon>Channichthyidae</taxon>
        <taxon>Chaenocephalus</taxon>
    </lineage>
</organism>
<evidence type="ECO:0000313" key="1">
    <source>
        <dbReference type="EMBL" id="KAI4806302.1"/>
    </source>
</evidence>
<protein>
    <submittedName>
        <fullName evidence="1">Uncharacterized protein</fullName>
    </submittedName>
</protein>
<evidence type="ECO:0000313" key="2">
    <source>
        <dbReference type="Proteomes" id="UP001057452"/>
    </source>
</evidence>